<accession>T0Q7P8</accession>
<name>T0Q7P8_SAPDV</name>
<dbReference type="AlphaFoldDB" id="T0Q7P8"/>
<dbReference type="GeneID" id="19949306"/>
<keyword evidence="2" id="KW-1185">Reference proteome</keyword>
<evidence type="ECO:0000313" key="1">
    <source>
        <dbReference type="EMBL" id="EQC33899.1"/>
    </source>
</evidence>
<gene>
    <name evidence="1" type="ORF">SDRG_08579</name>
</gene>
<sequence length="741" mass="79958">MTAAALLSFAATERVHAHLPVVAALDDKHAQLMTLLAAHLPVPDCKAALHPLTLGDLVLSIEAAQLHTPLGIVLALLHIDDSYRFCHAIHTWHDASATLQDAGARLQTLNVLVDTTLRSLRTVDHEPTAIAALHTALASSSCACLHAHLEPSRVVASSRGLRPHATPLQDVLDLVVRVATSYSNLCQSTHKKCPSVVLELPPLETFASVDDAMATSYTDELPGHEMEPRLEEWWPRATSTTDAQDATQSFARLIALGSAQWSTTTIMWLQTYLAELTDLDRLSIAVECICRQPPFAAPDVSASVAKAFNTLTTDHRKGSLAMLLRCVAWAPESVLHRLLQNGVACPEHVPVYLRLLELAPSLAQSTQLLPSLGHLVQVLTTETLASTAHLFAELTSLGVTTMLDVVGTCILPHLRGVNDLGWDLLTVLSPWTSVSDAEIGAELLDRTCATLATAWASTGEAQAAARLLPIARNLAAVVTHPTISKLEAYVTSKDIRLVLLLLPLFPSTPLPLPTLSESTDGVYTLSKADVGNIFMGALLLCASAVALLPSLATSLRQGRLAVAGVPACPPMSMLALLSTWVLPSLATSDDGTRFVFELLPQLLPPDQNTPLDATLCVARGMLLRGLATKSSWDRTSMGHVLHCIEHCIVQDPSSVSTYQGLLPLVLWLLRETPCGHDDDVLLMTLRKMTRAWHDHLPPETLGELHAVALELLSKNVAPTKTIFRHVHSLLTQPRRTTPLPP</sequence>
<organism evidence="1 2">
    <name type="scientific">Saprolegnia diclina (strain VS20)</name>
    <dbReference type="NCBI Taxonomy" id="1156394"/>
    <lineage>
        <taxon>Eukaryota</taxon>
        <taxon>Sar</taxon>
        <taxon>Stramenopiles</taxon>
        <taxon>Oomycota</taxon>
        <taxon>Saprolegniomycetes</taxon>
        <taxon>Saprolegniales</taxon>
        <taxon>Saprolegniaceae</taxon>
        <taxon>Saprolegnia</taxon>
    </lineage>
</organism>
<dbReference type="OrthoDB" id="67037at2759"/>
<evidence type="ECO:0000313" key="2">
    <source>
        <dbReference type="Proteomes" id="UP000030762"/>
    </source>
</evidence>
<dbReference type="InParanoid" id="T0Q7P8"/>
<dbReference type="Proteomes" id="UP000030762">
    <property type="component" value="Unassembled WGS sequence"/>
</dbReference>
<dbReference type="OMA" id="LATKSSW"/>
<reference evidence="1 2" key="1">
    <citation type="submission" date="2012-04" db="EMBL/GenBank/DDBJ databases">
        <title>The Genome Sequence of Saprolegnia declina VS20.</title>
        <authorList>
            <consortium name="The Broad Institute Genome Sequencing Platform"/>
            <person name="Russ C."/>
            <person name="Nusbaum C."/>
            <person name="Tyler B."/>
            <person name="van West P."/>
            <person name="Dieguez-Uribeondo J."/>
            <person name="de Bruijn I."/>
            <person name="Tripathy S."/>
            <person name="Jiang R."/>
            <person name="Young S.K."/>
            <person name="Zeng Q."/>
            <person name="Gargeya S."/>
            <person name="Fitzgerald M."/>
            <person name="Haas B."/>
            <person name="Abouelleil A."/>
            <person name="Alvarado L."/>
            <person name="Arachchi H.M."/>
            <person name="Berlin A."/>
            <person name="Chapman S.B."/>
            <person name="Goldberg J."/>
            <person name="Griggs A."/>
            <person name="Gujja S."/>
            <person name="Hansen M."/>
            <person name="Howarth C."/>
            <person name="Imamovic A."/>
            <person name="Larimer J."/>
            <person name="McCowen C."/>
            <person name="Montmayeur A."/>
            <person name="Murphy C."/>
            <person name="Neiman D."/>
            <person name="Pearson M."/>
            <person name="Priest M."/>
            <person name="Roberts A."/>
            <person name="Saif S."/>
            <person name="Shea T."/>
            <person name="Sisk P."/>
            <person name="Sykes S."/>
            <person name="Wortman J."/>
            <person name="Nusbaum C."/>
            <person name="Birren B."/>
        </authorList>
    </citation>
    <scope>NUCLEOTIDE SEQUENCE [LARGE SCALE GENOMIC DNA]</scope>
    <source>
        <strain evidence="1 2">VS20</strain>
    </source>
</reference>
<dbReference type="VEuPathDB" id="FungiDB:SDRG_08579"/>
<proteinExistence type="predicted"/>
<protein>
    <submittedName>
        <fullName evidence="1">Uncharacterized protein</fullName>
    </submittedName>
</protein>
<dbReference type="RefSeq" id="XP_008612694.1">
    <property type="nucleotide sequence ID" value="XM_008614472.1"/>
</dbReference>
<dbReference type="EMBL" id="JH767157">
    <property type="protein sequence ID" value="EQC33899.1"/>
    <property type="molecule type" value="Genomic_DNA"/>
</dbReference>